<gene>
    <name evidence="2" type="ORF">HKD24_03095</name>
</gene>
<protein>
    <recommendedName>
        <fullName evidence="4">Ead/Ea22-like family protein</fullName>
    </recommendedName>
</protein>
<proteinExistence type="predicted"/>
<reference evidence="3" key="1">
    <citation type="submission" date="2020-04" db="EMBL/GenBank/DDBJ databases">
        <title>Description of novel Gluconacetobacter.</title>
        <authorList>
            <person name="Sombolestani A."/>
        </authorList>
    </citation>
    <scope>NUCLEOTIDE SEQUENCE [LARGE SCALE GENOMIC DNA]</scope>
    <source>
        <strain evidence="3">LMG 31484</strain>
    </source>
</reference>
<feature type="coiled-coil region" evidence="1">
    <location>
        <begin position="113"/>
        <end position="140"/>
    </location>
</feature>
<evidence type="ECO:0000256" key="1">
    <source>
        <dbReference type="SAM" id="Coils"/>
    </source>
</evidence>
<sequence length="170" mass="19479">MTQNTEQKVRTRHEQIADLVEALSDEVWLPDHKSYCERMLMEAESRGTAEQRRKDAEGYLFYNRDTGTEYLPYHPVESGECTDAENIREATRSELLSELQGAWVSWKEDRAEKDKIAANVAALEARVKELEEALGKIEYASRKDSLSETERLESVRAVVRAALKREGDKA</sequence>
<keyword evidence="3" id="KW-1185">Reference proteome</keyword>
<evidence type="ECO:0000313" key="3">
    <source>
        <dbReference type="Proteomes" id="UP000623107"/>
    </source>
</evidence>
<dbReference type="EMBL" id="JABCQG010000003">
    <property type="protein sequence ID" value="MBF0858199.1"/>
    <property type="molecule type" value="Genomic_DNA"/>
</dbReference>
<name>A0ABR9Y2N3_9PROT</name>
<dbReference type="Proteomes" id="UP000623107">
    <property type="component" value="Unassembled WGS sequence"/>
</dbReference>
<evidence type="ECO:0000313" key="2">
    <source>
        <dbReference type="EMBL" id="MBF0858199.1"/>
    </source>
</evidence>
<evidence type="ECO:0008006" key="4">
    <source>
        <dbReference type="Google" id="ProtNLM"/>
    </source>
</evidence>
<reference evidence="2 3" key="2">
    <citation type="submission" date="2020-11" db="EMBL/GenBank/DDBJ databases">
        <title>Description of novel Gluconobacter species.</title>
        <authorList>
            <person name="Cleenwerck I."/>
            <person name="Cnockaert M."/>
            <person name="Borremans W."/>
            <person name="Wieme A.D."/>
            <person name="De Vuyst L."/>
            <person name="Vandamme P."/>
        </authorList>
    </citation>
    <scope>NUCLEOTIDE SEQUENCE [LARGE SCALE GENOMIC DNA]</scope>
    <source>
        <strain evidence="2 3">LMG 31484</strain>
    </source>
</reference>
<accession>A0ABR9Y2N3</accession>
<comment type="caution">
    <text evidence="2">The sequence shown here is derived from an EMBL/GenBank/DDBJ whole genome shotgun (WGS) entry which is preliminary data.</text>
</comment>
<organism evidence="2 3">
    <name type="scientific">Gluconobacter vitians</name>
    <dbReference type="NCBI Taxonomy" id="2728102"/>
    <lineage>
        <taxon>Bacteria</taxon>
        <taxon>Pseudomonadati</taxon>
        <taxon>Pseudomonadota</taxon>
        <taxon>Alphaproteobacteria</taxon>
        <taxon>Acetobacterales</taxon>
        <taxon>Acetobacteraceae</taxon>
        <taxon>Gluconobacter</taxon>
    </lineage>
</organism>
<dbReference type="RefSeq" id="WP_194258982.1">
    <property type="nucleotide sequence ID" value="NZ_JABCQG010000003.1"/>
</dbReference>
<keyword evidence="1" id="KW-0175">Coiled coil</keyword>